<feature type="compositionally biased region" description="Low complexity" evidence="1">
    <location>
        <begin position="9"/>
        <end position="18"/>
    </location>
</feature>
<evidence type="ECO:0000313" key="3">
    <source>
        <dbReference type="EMBL" id="RDX60397.1"/>
    </source>
</evidence>
<dbReference type="Pfam" id="PF03732">
    <property type="entry name" value="Retrotrans_gag"/>
    <property type="match status" value="1"/>
</dbReference>
<dbReference type="OrthoDB" id="686606at2759"/>
<dbReference type="InterPro" id="IPR005162">
    <property type="entry name" value="Retrotrans_gag_dom"/>
</dbReference>
<keyword evidence="4" id="KW-1185">Reference proteome</keyword>
<dbReference type="EMBL" id="QJKJ01016897">
    <property type="protein sequence ID" value="RDX60397.1"/>
    <property type="molecule type" value="Genomic_DNA"/>
</dbReference>
<name>A0A371E343_MUCPR</name>
<feature type="compositionally biased region" description="Polar residues" evidence="1">
    <location>
        <begin position="72"/>
        <end position="88"/>
    </location>
</feature>
<accession>A0A371E343</accession>
<feature type="compositionally biased region" description="Polar residues" evidence="1">
    <location>
        <begin position="95"/>
        <end position="104"/>
    </location>
</feature>
<dbReference type="PANTHER" id="PTHR33223:SF6">
    <property type="entry name" value="CCHC-TYPE DOMAIN-CONTAINING PROTEIN"/>
    <property type="match status" value="1"/>
</dbReference>
<feature type="compositionally biased region" description="Acidic residues" evidence="1">
    <location>
        <begin position="38"/>
        <end position="71"/>
    </location>
</feature>
<proteinExistence type="predicted"/>
<dbReference type="PANTHER" id="PTHR33223">
    <property type="entry name" value="CCHC-TYPE DOMAIN-CONTAINING PROTEIN"/>
    <property type="match status" value="1"/>
</dbReference>
<feature type="compositionally biased region" description="Basic and acidic residues" evidence="1">
    <location>
        <begin position="340"/>
        <end position="350"/>
    </location>
</feature>
<protein>
    <recommendedName>
        <fullName evidence="2">Retrotransposon gag domain-containing protein</fullName>
    </recommendedName>
</protein>
<comment type="caution">
    <text evidence="3">The sequence shown here is derived from an EMBL/GenBank/DDBJ whole genome shotgun (WGS) entry which is preliminary data.</text>
</comment>
<dbReference type="AlphaFoldDB" id="A0A371E343"/>
<gene>
    <name evidence="3" type="ORF">CR513_61462</name>
</gene>
<sequence length="359" mass="41044">MIRRHRQSSSESASYSSATGRTHRRRTPTQKVLSKEEDYNDDDPDASDSQYIDEFEQFVEEPEQDAEDEESVSNAPPNDSNFSQQEAQTHVPETETPSVSASDFPNPAKYSSSYVKIAPLPIFRGTPSESPVTHLSRFNKVCRANNASSMDAKMRIFSVTLEDEAALWYDLNVEPYYPSLSWEETKLSFLQAYYNVEPVEELRSELAGIRQDERETVRSYFLKLQWILKKWPDHGLGEDLLRGVFVDGLREEFREWVLVQKPNSLNDALRLAFGFERLRSVRRKEGMGPTCGFCEGPHEERGCKVRNGMREVWRQGKEKEWSDEFAKGLIVGDGSGRGRVQMDEGGKEGEDMLLEGKNS</sequence>
<feature type="region of interest" description="Disordered" evidence="1">
    <location>
        <begin position="335"/>
        <end position="359"/>
    </location>
</feature>
<feature type="domain" description="Retrotransposon gag" evidence="2">
    <location>
        <begin position="155"/>
        <end position="251"/>
    </location>
</feature>
<feature type="region of interest" description="Disordered" evidence="1">
    <location>
        <begin position="1"/>
        <end position="104"/>
    </location>
</feature>
<evidence type="ECO:0000313" key="4">
    <source>
        <dbReference type="Proteomes" id="UP000257109"/>
    </source>
</evidence>
<organism evidence="3 4">
    <name type="scientific">Mucuna pruriens</name>
    <name type="common">Velvet bean</name>
    <name type="synonym">Dolichos pruriens</name>
    <dbReference type="NCBI Taxonomy" id="157652"/>
    <lineage>
        <taxon>Eukaryota</taxon>
        <taxon>Viridiplantae</taxon>
        <taxon>Streptophyta</taxon>
        <taxon>Embryophyta</taxon>
        <taxon>Tracheophyta</taxon>
        <taxon>Spermatophyta</taxon>
        <taxon>Magnoliopsida</taxon>
        <taxon>eudicotyledons</taxon>
        <taxon>Gunneridae</taxon>
        <taxon>Pentapetalae</taxon>
        <taxon>rosids</taxon>
        <taxon>fabids</taxon>
        <taxon>Fabales</taxon>
        <taxon>Fabaceae</taxon>
        <taxon>Papilionoideae</taxon>
        <taxon>50 kb inversion clade</taxon>
        <taxon>NPAAA clade</taxon>
        <taxon>indigoferoid/millettioid clade</taxon>
        <taxon>Phaseoleae</taxon>
        <taxon>Mucuna</taxon>
    </lineage>
</organism>
<dbReference type="Proteomes" id="UP000257109">
    <property type="component" value="Unassembled WGS sequence"/>
</dbReference>
<evidence type="ECO:0000259" key="2">
    <source>
        <dbReference type="Pfam" id="PF03732"/>
    </source>
</evidence>
<feature type="non-terminal residue" evidence="3">
    <location>
        <position position="1"/>
    </location>
</feature>
<reference evidence="3" key="1">
    <citation type="submission" date="2018-05" db="EMBL/GenBank/DDBJ databases">
        <title>Draft genome of Mucuna pruriens seed.</title>
        <authorList>
            <person name="Nnadi N.E."/>
            <person name="Vos R."/>
            <person name="Hasami M.H."/>
            <person name="Devisetty U.K."/>
            <person name="Aguiy J.C."/>
        </authorList>
    </citation>
    <scope>NUCLEOTIDE SEQUENCE [LARGE SCALE GENOMIC DNA]</scope>
    <source>
        <strain evidence="3">JCA_2017</strain>
    </source>
</reference>
<evidence type="ECO:0000256" key="1">
    <source>
        <dbReference type="SAM" id="MobiDB-lite"/>
    </source>
</evidence>